<dbReference type="AlphaFoldDB" id="A0A378TBW1"/>
<organism evidence="2 3">
    <name type="scientific">Mycolicibacterium tokaiense</name>
    <dbReference type="NCBI Taxonomy" id="39695"/>
    <lineage>
        <taxon>Bacteria</taxon>
        <taxon>Bacillati</taxon>
        <taxon>Actinomycetota</taxon>
        <taxon>Actinomycetes</taxon>
        <taxon>Mycobacteriales</taxon>
        <taxon>Mycobacteriaceae</taxon>
        <taxon>Mycolicibacterium</taxon>
    </lineage>
</organism>
<dbReference type="EMBL" id="UGQT01000001">
    <property type="protein sequence ID" value="STZ57333.1"/>
    <property type="molecule type" value="Genomic_DNA"/>
</dbReference>
<keyword evidence="3" id="KW-1185">Reference proteome</keyword>
<evidence type="ECO:0000256" key="1">
    <source>
        <dbReference type="SAM" id="Phobius"/>
    </source>
</evidence>
<keyword evidence="1" id="KW-0812">Transmembrane</keyword>
<keyword evidence="1" id="KW-0472">Membrane</keyword>
<dbReference type="Proteomes" id="UP000254978">
    <property type="component" value="Unassembled WGS sequence"/>
</dbReference>
<reference evidence="2 3" key="1">
    <citation type="submission" date="2018-06" db="EMBL/GenBank/DDBJ databases">
        <authorList>
            <consortium name="Pathogen Informatics"/>
            <person name="Doyle S."/>
        </authorList>
    </citation>
    <scope>NUCLEOTIDE SEQUENCE [LARGE SCALE GENOMIC DNA]</scope>
    <source>
        <strain evidence="2 3">NCTC10821</strain>
    </source>
</reference>
<dbReference type="OrthoDB" id="4639836at2"/>
<feature type="transmembrane region" description="Helical" evidence="1">
    <location>
        <begin position="20"/>
        <end position="42"/>
    </location>
</feature>
<accession>A0A378TBW1</accession>
<evidence type="ECO:0000313" key="3">
    <source>
        <dbReference type="Proteomes" id="UP000254978"/>
    </source>
</evidence>
<dbReference type="RefSeq" id="WP_068916268.1">
    <property type="nucleotide sequence ID" value="NZ_AP022600.1"/>
</dbReference>
<name>A0A378TBW1_9MYCO</name>
<protein>
    <submittedName>
        <fullName evidence="2">Uncharacterized protein</fullName>
    </submittedName>
</protein>
<sequence>MPADDLLQFVGEPPAYSGWWLVLGIVGVLAVTGWYVGVYVATRPTARAAEPREPGGMRSWVIRRRFGNDVRDIGQRHRRGELTGVQACAELSSTLRAFLASATGVPTPYQHVGEIASSGVPLVASAAPLLGRLTTAQFDPAATADVAALERQAQEVIAAWH</sequence>
<gene>
    <name evidence="2" type="ORF">NCTC10821_00833</name>
</gene>
<evidence type="ECO:0000313" key="2">
    <source>
        <dbReference type="EMBL" id="STZ57333.1"/>
    </source>
</evidence>
<keyword evidence="1" id="KW-1133">Transmembrane helix</keyword>
<proteinExistence type="predicted"/>